<dbReference type="GO" id="GO:0016020">
    <property type="term" value="C:membrane"/>
    <property type="evidence" value="ECO:0007669"/>
    <property type="project" value="InterPro"/>
</dbReference>
<dbReference type="Proteomes" id="UP000076079">
    <property type="component" value="Chromosome"/>
</dbReference>
<proteinExistence type="inferred from homology"/>
<reference evidence="6" key="2">
    <citation type="submission" date="2016-04" db="EMBL/GenBank/DDBJ databases">
        <title>First Complete Genome Sequence of a Subdivision 6 Acidobacterium.</title>
        <authorList>
            <person name="Huang S."/>
            <person name="Vieira S."/>
            <person name="Bunk B."/>
            <person name="Riedel T."/>
            <person name="Sproeer C."/>
            <person name="Overmann J."/>
        </authorList>
    </citation>
    <scope>NUCLEOTIDE SEQUENCE [LARGE SCALE GENOMIC DNA]</scope>
    <source>
        <strain evidence="6">DSM 100886 HEG_-6_39</strain>
    </source>
</reference>
<dbReference type="Pfam" id="PF13511">
    <property type="entry name" value="DUF4124"/>
    <property type="match status" value="1"/>
</dbReference>
<gene>
    <name evidence="5" type="primary">slt_2</name>
    <name evidence="5" type="ORF">LuPra_04406</name>
</gene>
<dbReference type="PATRIC" id="fig|1813736.3.peg.4647"/>
<feature type="domain" description="Transglycosylase SLT" evidence="3">
    <location>
        <begin position="74"/>
        <end position="173"/>
    </location>
</feature>
<accession>A0A143PTK4</accession>
<dbReference type="KEGG" id="abac:LuPra_04406"/>
<dbReference type="PROSITE" id="PS00922">
    <property type="entry name" value="TRANSGLYCOSYLASE"/>
    <property type="match status" value="1"/>
</dbReference>
<dbReference type="InterPro" id="IPR023346">
    <property type="entry name" value="Lysozyme-like_dom_sf"/>
</dbReference>
<evidence type="ECO:0000259" key="3">
    <source>
        <dbReference type="Pfam" id="PF01464"/>
    </source>
</evidence>
<dbReference type="OrthoDB" id="9815002at2"/>
<dbReference type="GO" id="GO:0008933">
    <property type="term" value="F:peptidoglycan lytic transglycosylase activity"/>
    <property type="evidence" value="ECO:0007669"/>
    <property type="project" value="InterPro"/>
</dbReference>
<evidence type="ECO:0000313" key="6">
    <source>
        <dbReference type="Proteomes" id="UP000076079"/>
    </source>
</evidence>
<dbReference type="STRING" id="1855912.LuPra_04406"/>
<keyword evidence="5" id="KW-0456">Lyase</keyword>
<feature type="chain" id="PRO_5007511925" evidence="2">
    <location>
        <begin position="24"/>
        <end position="232"/>
    </location>
</feature>
<dbReference type="EMBL" id="CP015136">
    <property type="protein sequence ID" value="AMY11159.1"/>
    <property type="molecule type" value="Genomic_DNA"/>
</dbReference>
<feature type="signal peptide" evidence="2">
    <location>
        <begin position="1"/>
        <end position="23"/>
    </location>
</feature>
<dbReference type="EC" id="4.2.2.-" evidence="5"/>
<keyword evidence="6" id="KW-1185">Reference proteome</keyword>
<organism evidence="5 6">
    <name type="scientific">Luteitalea pratensis</name>
    <dbReference type="NCBI Taxonomy" id="1855912"/>
    <lineage>
        <taxon>Bacteria</taxon>
        <taxon>Pseudomonadati</taxon>
        <taxon>Acidobacteriota</taxon>
        <taxon>Vicinamibacteria</taxon>
        <taxon>Vicinamibacterales</taxon>
        <taxon>Vicinamibacteraceae</taxon>
        <taxon>Luteitalea</taxon>
    </lineage>
</organism>
<feature type="domain" description="DUF4124" evidence="4">
    <location>
        <begin position="13"/>
        <end position="55"/>
    </location>
</feature>
<dbReference type="InterPro" id="IPR025392">
    <property type="entry name" value="DUF4124"/>
</dbReference>
<dbReference type="GO" id="GO:0000270">
    <property type="term" value="P:peptidoglycan metabolic process"/>
    <property type="evidence" value="ECO:0007669"/>
    <property type="project" value="InterPro"/>
</dbReference>
<dbReference type="InterPro" id="IPR008258">
    <property type="entry name" value="Transglycosylase_SLT_dom_1"/>
</dbReference>
<sequence precursor="true">MVVRALVSTLALVLGLAVSPAAAQIYVSRDAAGTILLSDQPLAGAVRTYAVRNATNVRTTRGVAADVEGIYDKTIEAASATHGVRPELVRAVIQVESGFNPRARSRVGAMGLMQLMPATAADLGVDNPWDPVQNINGGVAYLGSLIREFGDEVLALAAYNAGPGAVNRYGQRVPPYRETQDYVQKIARKTDTMPVARGRRTVIYKVLEEVDGQTQWRLTDTKPTSGHYEVIR</sequence>
<name>A0A143PTK4_LUTPR</name>
<keyword evidence="2" id="KW-0732">Signal</keyword>
<evidence type="ECO:0000256" key="2">
    <source>
        <dbReference type="SAM" id="SignalP"/>
    </source>
</evidence>
<protein>
    <submittedName>
        <fullName evidence="5">Soluble lytic murein transglycosylase</fullName>
        <ecNumber evidence="5">4.2.2.-</ecNumber>
    </submittedName>
</protein>
<dbReference type="InterPro" id="IPR000189">
    <property type="entry name" value="Transglyc_AS"/>
</dbReference>
<dbReference type="PANTHER" id="PTHR37423">
    <property type="entry name" value="SOLUBLE LYTIC MUREIN TRANSGLYCOSYLASE-RELATED"/>
    <property type="match status" value="1"/>
</dbReference>
<dbReference type="Gene3D" id="1.10.530.10">
    <property type="match status" value="1"/>
</dbReference>
<evidence type="ECO:0000259" key="4">
    <source>
        <dbReference type="Pfam" id="PF13511"/>
    </source>
</evidence>
<dbReference type="PANTHER" id="PTHR37423:SF2">
    <property type="entry name" value="MEMBRANE-BOUND LYTIC MUREIN TRANSGLYCOSYLASE C"/>
    <property type="match status" value="1"/>
</dbReference>
<dbReference type="RefSeq" id="WP_110172731.1">
    <property type="nucleotide sequence ID" value="NZ_CP015136.1"/>
</dbReference>
<dbReference type="CDD" id="cd00254">
    <property type="entry name" value="LT-like"/>
    <property type="match status" value="1"/>
</dbReference>
<dbReference type="SUPFAM" id="SSF53955">
    <property type="entry name" value="Lysozyme-like"/>
    <property type="match status" value="1"/>
</dbReference>
<evidence type="ECO:0000313" key="5">
    <source>
        <dbReference type="EMBL" id="AMY11159.1"/>
    </source>
</evidence>
<evidence type="ECO:0000256" key="1">
    <source>
        <dbReference type="ARBA" id="ARBA00007734"/>
    </source>
</evidence>
<dbReference type="AlphaFoldDB" id="A0A143PTK4"/>
<dbReference type="Pfam" id="PF01464">
    <property type="entry name" value="SLT"/>
    <property type="match status" value="1"/>
</dbReference>
<reference evidence="5 6" key="1">
    <citation type="journal article" date="2016" name="Genome Announc.">
        <title>First Complete Genome Sequence of a Subdivision 6 Acidobacterium Strain.</title>
        <authorList>
            <person name="Huang S."/>
            <person name="Vieira S."/>
            <person name="Bunk B."/>
            <person name="Riedel T."/>
            <person name="Sproer C."/>
            <person name="Overmann J."/>
        </authorList>
    </citation>
    <scope>NUCLEOTIDE SEQUENCE [LARGE SCALE GENOMIC DNA]</scope>
    <source>
        <strain evidence="6">DSM 100886 HEG_-6_39</strain>
    </source>
</reference>
<comment type="similarity">
    <text evidence="1">Belongs to the transglycosylase Slt family.</text>
</comment>